<accession>A0A1Z3HQI1</accession>
<protein>
    <recommendedName>
        <fullName evidence="1">non-specific serine/threonine protein kinase</fullName>
        <ecNumber evidence="1">2.7.11.1</ecNumber>
    </recommendedName>
</protein>
<dbReference type="SMART" id="SM00220">
    <property type="entry name" value="S_TKc"/>
    <property type="match status" value="1"/>
</dbReference>
<evidence type="ECO:0000256" key="2">
    <source>
        <dbReference type="ARBA" id="ARBA00022527"/>
    </source>
</evidence>
<evidence type="ECO:0000256" key="7">
    <source>
        <dbReference type="ARBA" id="ARBA00047899"/>
    </source>
</evidence>
<dbReference type="PANTHER" id="PTHR24363">
    <property type="entry name" value="SERINE/THREONINE PROTEIN KINASE"/>
    <property type="match status" value="1"/>
</dbReference>
<organism evidence="11 12">
    <name type="scientific">Halomicronema hongdechloris C2206</name>
    <dbReference type="NCBI Taxonomy" id="1641165"/>
    <lineage>
        <taxon>Bacteria</taxon>
        <taxon>Bacillati</taxon>
        <taxon>Cyanobacteriota</taxon>
        <taxon>Cyanophyceae</taxon>
        <taxon>Nodosilineales</taxon>
        <taxon>Nodosilineaceae</taxon>
        <taxon>Halomicronema</taxon>
    </lineage>
</organism>
<evidence type="ECO:0000256" key="4">
    <source>
        <dbReference type="ARBA" id="ARBA00022741"/>
    </source>
</evidence>
<evidence type="ECO:0000313" key="11">
    <source>
        <dbReference type="EMBL" id="ASC72570.1"/>
    </source>
</evidence>
<dbReference type="Pfam" id="PF00069">
    <property type="entry name" value="Pkinase"/>
    <property type="match status" value="1"/>
</dbReference>
<sequence length="367" mass="41765">MQESPVDLSEIRAARPQDNYLLHCCRSGQLFRDRYRIVRVLGRGGFGVTYLAQNEILPGSPLCVVKQLCPKISNSLALQRARVRFKREAHILSKLGSHSQIPRLLDYFTIKGEFYLVQEFIQGETLRKEVQRFGRQPEAQVKQFLREILPVIKFVHRHHIIHRDIKPPNIIRCREDQRLVLIDFGAVREYLSNDDSLQAPMTQFVGTPGFSPPEQLALRPCFASDIYALGMTSLFMLTGKSPIEFDTDPSTGAIQWQRFASVSSHFAGVLTKMLQPLVDDRYQSVEDVEQALALEPHLDSLATCMTLPHAGQSTPPIQHETVVPMNTHLTHTQREAAAIRRWRARRAAKHLRQHRTGLSTTGTMSPF</sequence>
<keyword evidence="5 11" id="KW-0418">Kinase</keyword>
<dbReference type="EC" id="2.7.11.1" evidence="1"/>
<gene>
    <name evidence="11" type="ORF">XM38_035280</name>
</gene>
<comment type="catalytic activity">
    <reaction evidence="8">
        <text>L-seryl-[protein] + ATP = O-phospho-L-seryl-[protein] + ADP + H(+)</text>
        <dbReference type="Rhea" id="RHEA:17989"/>
        <dbReference type="Rhea" id="RHEA-COMP:9863"/>
        <dbReference type="Rhea" id="RHEA-COMP:11604"/>
        <dbReference type="ChEBI" id="CHEBI:15378"/>
        <dbReference type="ChEBI" id="CHEBI:29999"/>
        <dbReference type="ChEBI" id="CHEBI:30616"/>
        <dbReference type="ChEBI" id="CHEBI:83421"/>
        <dbReference type="ChEBI" id="CHEBI:456216"/>
        <dbReference type="EC" id="2.7.11.1"/>
    </reaction>
</comment>
<evidence type="ECO:0000259" key="10">
    <source>
        <dbReference type="PROSITE" id="PS50011"/>
    </source>
</evidence>
<comment type="catalytic activity">
    <reaction evidence="7">
        <text>L-threonyl-[protein] + ATP = O-phospho-L-threonyl-[protein] + ADP + H(+)</text>
        <dbReference type="Rhea" id="RHEA:46608"/>
        <dbReference type="Rhea" id="RHEA-COMP:11060"/>
        <dbReference type="Rhea" id="RHEA-COMP:11605"/>
        <dbReference type="ChEBI" id="CHEBI:15378"/>
        <dbReference type="ChEBI" id="CHEBI:30013"/>
        <dbReference type="ChEBI" id="CHEBI:30616"/>
        <dbReference type="ChEBI" id="CHEBI:61977"/>
        <dbReference type="ChEBI" id="CHEBI:456216"/>
        <dbReference type="EC" id="2.7.11.1"/>
    </reaction>
</comment>
<dbReference type="EMBL" id="CP021983">
    <property type="protein sequence ID" value="ASC72570.1"/>
    <property type="molecule type" value="Genomic_DNA"/>
</dbReference>
<evidence type="ECO:0000256" key="5">
    <source>
        <dbReference type="ARBA" id="ARBA00022777"/>
    </source>
</evidence>
<evidence type="ECO:0000256" key="9">
    <source>
        <dbReference type="PROSITE-ProRule" id="PRU10141"/>
    </source>
</evidence>
<dbReference type="PROSITE" id="PS00107">
    <property type="entry name" value="PROTEIN_KINASE_ATP"/>
    <property type="match status" value="1"/>
</dbReference>
<dbReference type="PROSITE" id="PS50011">
    <property type="entry name" value="PROTEIN_KINASE_DOM"/>
    <property type="match status" value="1"/>
</dbReference>
<dbReference type="PANTHER" id="PTHR24363:SF0">
    <property type="entry name" value="SERINE_THREONINE KINASE LIKE DOMAIN CONTAINING 1"/>
    <property type="match status" value="1"/>
</dbReference>
<proteinExistence type="predicted"/>
<dbReference type="GO" id="GO:0004674">
    <property type="term" value="F:protein serine/threonine kinase activity"/>
    <property type="evidence" value="ECO:0007669"/>
    <property type="project" value="UniProtKB-KW"/>
</dbReference>
<dbReference type="Proteomes" id="UP000191901">
    <property type="component" value="Chromosome"/>
</dbReference>
<evidence type="ECO:0000256" key="3">
    <source>
        <dbReference type="ARBA" id="ARBA00022679"/>
    </source>
</evidence>
<evidence type="ECO:0000256" key="1">
    <source>
        <dbReference type="ARBA" id="ARBA00012513"/>
    </source>
</evidence>
<feature type="domain" description="Protein kinase" evidence="10">
    <location>
        <begin position="35"/>
        <end position="298"/>
    </location>
</feature>
<dbReference type="InterPro" id="IPR000719">
    <property type="entry name" value="Prot_kinase_dom"/>
</dbReference>
<dbReference type="SUPFAM" id="SSF56112">
    <property type="entry name" value="Protein kinase-like (PK-like)"/>
    <property type="match status" value="1"/>
</dbReference>
<keyword evidence="4 9" id="KW-0547">Nucleotide-binding</keyword>
<dbReference type="RefSeq" id="WP_088430482.1">
    <property type="nucleotide sequence ID" value="NZ_CP021983.2"/>
</dbReference>
<dbReference type="OrthoDB" id="428645at2"/>
<dbReference type="Gene3D" id="1.10.510.10">
    <property type="entry name" value="Transferase(Phosphotransferase) domain 1"/>
    <property type="match status" value="1"/>
</dbReference>
<keyword evidence="6 9" id="KW-0067">ATP-binding</keyword>
<dbReference type="CDD" id="cd14014">
    <property type="entry name" value="STKc_PknB_like"/>
    <property type="match status" value="1"/>
</dbReference>
<dbReference type="GO" id="GO:0005524">
    <property type="term" value="F:ATP binding"/>
    <property type="evidence" value="ECO:0007669"/>
    <property type="project" value="UniProtKB-UniRule"/>
</dbReference>
<feature type="binding site" evidence="9">
    <location>
        <position position="66"/>
    </location>
    <ligand>
        <name>ATP</name>
        <dbReference type="ChEBI" id="CHEBI:30616"/>
    </ligand>
</feature>
<dbReference type="InterPro" id="IPR011009">
    <property type="entry name" value="Kinase-like_dom_sf"/>
</dbReference>
<keyword evidence="3" id="KW-0808">Transferase</keyword>
<evidence type="ECO:0000313" key="12">
    <source>
        <dbReference type="Proteomes" id="UP000191901"/>
    </source>
</evidence>
<dbReference type="KEGG" id="hhg:XM38_035280"/>
<evidence type="ECO:0000256" key="8">
    <source>
        <dbReference type="ARBA" id="ARBA00048679"/>
    </source>
</evidence>
<dbReference type="InterPro" id="IPR017441">
    <property type="entry name" value="Protein_kinase_ATP_BS"/>
</dbReference>
<keyword evidence="2" id="KW-0723">Serine/threonine-protein kinase</keyword>
<reference evidence="11 12" key="1">
    <citation type="journal article" date="2016" name="Biochim. Biophys. Acta">
        <title>Characterization of red-shifted phycobilisomes isolated from the chlorophyll f-containing cyanobacterium Halomicronema hongdechloris.</title>
        <authorList>
            <person name="Li Y."/>
            <person name="Lin Y."/>
            <person name="Garvey C.J."/>
            <person name="Birch D."/>
            <person name="Corkery R.W."/>
            <person name="Loughlin P.C."/>
            <person name="Scheer H."/>
            <person name="Willows R.D."/>
            <person name="Chen M."/>
        </authorList>
    </citation>
    <scope>NUCLEOTIDE SEQUENCE [LARGE SCALE GENOMIC DNA]</scope>
    <source>
        <strain evidence="11 12">C2206</strain>
    </source>
</reference>
<keyword evidence="12" id="KW-1185">Reference proteome</keyword>
<evidence type="ECO:0000256" key="6">
    <source>
        <dbReference type="ARBA" id="ARBA00022840"/>
    </source>
</evidence>
<dbReference type="AlphaFoldDB" id="A0A1Z3HQI1"/>
<name>A0A1Z3HQI1_9CYAN</name>